<dbReference type="NCBIfam" id="TIGR01552">
    <property type="entry name" value="phd_fam"/>
    <property type="match status" value="1"/>
</dbReference>
<dbReference type="RefSeq" id="WP_012879226.1">
    <property type="nucleotide sequence ID" value="NC_013530.1"/>
</dbReference>
<reference evidence="4" key="1">
    <citation type="submission" date="2009-11" db="EMBL/GenBank/DDBJ databases">
        <title>The complete chromosome of Xylanimonas cellulosilytica DSM 15894.</title>
        <authorList>
            <consortium name="US DOE Joint Genome Institute (JGI-PGF)"/>
            <person name="Lucas S."/>
            <person name="Copeland A."/>
            <person name="Lapidus A."/>
            <person name="Glavina del Rio T."/>
            <person name="Dalin E."/>
            <person name="Tice H."/>
            <person name="Bruce D."/>
            <person name="Goodwin L."/>
            <person name="Pitluck S."/>
            <person name="Kyrpides N."/>
            <person name="Mavromatis K."/>
            <person name="Ivanova N."/>
            <person name="Mikhailova N."/>
            <person name="Foster B."/>
            <person name="Clum A."/>
            <person name="Brettin T."/>
            <person name="Detter J.C."/>
            <person name="Han C."/>
            <person name="Larimer F."/>
            <person name="Land M."/>
            <person name="Hauser L."/>
            <person name="Markowitz V."/>
            <person name="Cheng J.F."/>
            <person name="Hugenholtz P."/>
            <person name="Woyke T."/>
            <person name="Wu D."/>
            <person name="Gehrich-Schroeter G."/>
            <person name="Schneider S."/>
            <person name="Pukall S.R."/>
            <person name="Klenk H.P."/>
            <person name="Eisen J.A."/>
        </authorList>
    </citation>
    <scope>NUCLEOTIDE SEQUENCE [LARGE SCALE GENOMIC DNA]</scope>
    <source>
        <strain evidence="4">DSM 15894 / CECT 5975 / LMG 20990 / XIL07</strain>
    </source>
</reference>
<dbReference type="InterPro" id="IPR006442">
    <property type="entry name" value="Antitoxin_Phd/YefM"/>
</dbReference>
<evidence type="ECO:0000313" key="3">
    <source>
        <dbReference type="EMBL" id="ACZ31484.1"/>
    </source>
</evidence>
<dbReference type="eggNOG" id="COG4118">
    <property type="taxonomic scope" value="Bacteria"/>
</dbReference>
<dbReference type="SUPFAM" id="SSF143120">
    <property type="entry name" value="YefM-like"/>
    <property type="match status" value="1"/>
</dbReference>
<dbReference type="Gene3D" id="3.40.1620.10">
    <property type="entry name" value="YefM-like domain"/>
    <property type="match status" value="1"/>
</dbReference>
<comment type="function">
    <text evidence="2">Antitoxin component of a type II toxin-antitoxin (TA) system.</text>
</comment>
<evidence type="ECO:0000256" key="2">
    <source>
        <dbReference type="RuleBase" id="RU362080"/>
    </source>
</evidence>
<sequence>MSALTISEARATLPALLDRVEQGEEITITRHGKPVAVLVRPDLLRVRRSSAAFERADRIGRMLDEARRKPVHRGGLTSERAQEILDWVREGRDARP</sequence>
<dbReference type="STRING" id="446471.Xcel_2469"/>
<dbReference type="Pfam" id="PF02604">
    <property type="entry name" value="PhdYeFM_antitox"/>
    <property type="match status" value="1"/>
</dbReference>
<dbReference type="InterPro" id="IPR036165">
    <property type="entry name" value="YefM-like_sf"/>
</dbReference>
<proteinExistence type="inferred from homology"/>
<comment type="similarity">
    <text evidence="1 2">Belongs to the phD/YefM antitoxin family.</text>
</comment>
<gene>
    <name evidence="3" type="ordered locus">Xcel_2469</name>
</gene>
<organism evidence="3 4">
    <name type="scientific">Xylanimonas cellulosilytica (strain DSM 15894 / JCM 12276 / CECT 5975 / KCTC 9989 / LMG 20990 / NBRC 107835 / XIL07)</name>
    <dbReference type="NCBI Taxonomy" id="446471"/>
    <lineage>
        <taxon>Bacteria</taxon>
        <taxon>Bacillati</taxon>
        <taxon>Actinomycetota</taxon>
        <taxon>Actinomycetes</taxon>
        <taxon>Micrococcales</taxon>
        <taxon>Promicromonosporaceae</taxon>
        <taxon>Xylanimonas</taxon>
    </lineage>
</organism>
<dbReference type="PANTHER" id="PTHR35377:SF8">
    <property type="entry name" value="ANTITOXIN VAPB22"/>
    <property type="match status" value="1"/>
</dbReference>
<keyword evidence="4" id="KW-1185">Reference proteome</keyword>
<dbReference type="InterPro" id="IPR051416">
    <property type="entry name" value="phD-YefM_TA_antitoxins"/>
</dbReference>
<dbReference type="HOGENOM" id="CLU_2315640_0_0_11"/>
<dbReference type="Proteomes" id="UP000002255">
    <property type="component" value="Chromosome"/>
</dbReference>
<protein>
    <recommendedName>
        <fullName evidence="2">Antitoxin</fullName>
    </recommendedName>
</protein>
<dbReference type="PANTHER" id="PTHR35377">
    <property type="entry name" value="ANTITOXIN VAPB49-RELATED-RELATED"/>
    <property type="match status" value="1"/>
</dbReference>
<dbReference type="OrthoDB" id="4419580at2"/>
<reference evidence="3 4" key="2">
    <citation type="journal article" date="2010" name="Stand. Genomic Sci.">
        <title>Complete genome sequence of Xylanimonas cellulosilytica type strain (XIL07).</title>
        <authorList>
            <person name="Foster B."/>
            <person name="Pukall R."/>
            <person name="Abt B."/>
            <person name="Nolan M."/>
            <person name="Glavina Del Rio T."/>
            <person name="Chen F."/>
            <person name="Lucas S."/>
            <person name="Tice H."/>
            <person name="Pitluck S."/>
            <person name="Cheng J.-F."/>
            <person name="Chertkov O."/>
            <person name="Brettin T."/>
            <person name="Han C."/>
            <person name="Detter J.C."/>
            <person name="Bruce D."/>
            <person name="Goodwin L."/>
            <person name="Ivanova N."/>
            <person name="Mavromatis K."/>
            <person name="Pati A."/>
            <person name="Mikhailova N."/>
            <person name="Chen A."/>
            <person name="Palaniappan K."/>
            <person name="Land M."/>
            <person name="Hauser L."/>
            <person name="Chang Y.-J."/>
            <person name="Jeffries C.D."/>
            <person name="Chain P."/>
            <person name="Rohde M."/>
            <person name="Goeker M."/>
            <person name="Bristow J."/>
            <person name="Eisen J.A."/>
            <person name="Markowitz V."/>
            <person name="Hugenholtz P."/>
            <person name="Kyrpides N.C."/>
            <person name="Klenk H.-P."/>
            <person name="Lapidus A."/>
        </authorList>
    </citation>
    <scope>NUCLEOTIDE SEQUENCE [LARGE SCALE GENOMIC DNA]</scope>
    <source>
        <strain evidence="4">DSM 15894 / CECT 5975 / LMG 20990 / XIL07</strain>
    </source>
</reference>
<name>D1BWD9_XYLCX</name>
<dbReference type="AlphaFoldDB" id="D1BWD9"/>
<dbReference type="EMBL" id="CP001821">
    <property type="protein sequence ID" value="ACZ31484.1"/>
    <property type="molecule type" value="Genomic_DNA"/>
</dbReference>
<evidence type="ECO:0000256" key="1">
    <source>
        <dbReference type="ARBA" id="ARBA00009981"/>
    </source>
</evidence>
<dbReference type="KEGG" id="xce:Xcel_2469"/>
<evidence type="ECO:0000313" key="4">
    <source>
        <dbReference type="Proteomes" id="UP000002255"/>
    </source>
</evidence>
<accession>D1BWD9</accession>